<keyword evidence="12" id="KW-0325">Glycoprotein</keyword>
<dbReference type="GO" id="GO:0005615">
    <property type="term" value="C:extracellular space"/>
    <property type="evidence" value="ECO:0007669"/>
    <property type="project" value="TreeGrafter"/>
</dbReference>
<protein>
    <submittedName>
        <fullName evidence="20">CD1b molecule</fullName>
    </submittedName>
</protein>
<dbReference type="OMA" id="VLPNANW"/>
<dbReference type="PANTHER" id="PTHR16675:SF130">
    <property type="entry name" value="T-CELL SURFACE GLYCOPROTEIN CD1B"/>
    <property type="match status" value="1"/>
</dbReference>
<feature type="domain" description="Ig-like" evidence="19">
    <location>
        <begin position="185"/>
        <end position="285"/>
    </location>
</feature>
<dbReference type="GO" id="GO:0048006">
    <property type="term" value="P:antigen processing and presentation, endogenous lipid antigen via MHC class Ib"/>
    <property type="evidence" value="ECO:0007669"/>
    <property type="project" value="TreeGrafter"/>
</dbReference>
<proteinExistence type="predicted"/>
<keyword evidence="14" id="KW-0393">Immunoglobulin domain</keyword>
<evidence type="ECO:0000256" key="16">
    <source>
        <dbReference type="ARBA" id="ARBA00038793"/>
    </source>
</evidence>
<dbReference type="FunFam" id="2.60.40.10:FF:000254">
    <property type="entry name" value="Antigen-presenting glycoprotein CD1d1"/>
    <property type="match status" value="1"/>
</dbReference>
<feature type="transmembrane region" description="Helical" evidence="17">
    <location>
        <begin position="299"/>
        <end position="324"/>
    </location>
</feature>
<dbReference type="Proteomes" id="UP000472268">
    <property type="component" value="Chromosome 3"/>
</dbReference>
<evidence type="ECO:0000256" key="6">
    <source>
        <dbReference type="ARBA" id="ARBA00022753"/>
    </source>
</evidence>
<keyword evidence="7" id="KW-0391">Immunity</keyword>
<dbReference type="GO" id="GO:0009897">
    <property type="term" value="C:external side of plasma membrane"/>
    <property type="evidence" value="ECO:0007669"/>
    <property type="project" value="TreeGrafter"/>
</dbReference>
<evidence type="ECO:0000256" key="8">
    <source>
        <dbReference type="ARBA" id="ARBA00022989"/>
    </source>
</evidence>
<evidence type="ECO:0000256" key="5">
    <source>
        <dbReference type="ARBA" id="ARBA00022692"/>
    </source>
</evidence>
<dbReference type="Gene3D" id="2.60.40.10">
    <property type="entry name" value="Immunoglobulins"/>
    <property type="match status" value="1"/>
</dbReference>
<dbReference type="GO" id="GO:0010008">
    <property type="term" value="C:endosome membrane"/>
    <property type="evidence" value="ECO:0007669"/>
    <property type="project" value="UniProtKB-SubCell"/>
</dbReference>
<feature type="signal peptide" evidence="18">
    <location>
        <begin position="1"/>
        <end position="18"/>
    </location>
</feature>
<dbReference type="InterPro" id="IPR050208">
    <property type="entry name" value="MHC_class-I_related"/>
</dbReference>
<dbReference type="GO" id="GO:0048007">
    <property type="term" value="P:antigen processing and presentation, exogenous lipid antigen via MHC class Ib"/>
    <property type="evidence" value="ECO:0007669"/>
    <property type="project" value="TreeGrafter"/>
</dbReference>
<dbReference type="AlphaFoldDB" id="A0A673TTQ3"/>
<keyword evidence="21" id="KW-1185">Reference proteome</keyword>
<dbReference type="CDD" id="cd21029">
    <property type="entry name" value="IgC1_CD1"/>
    <property type="match status" value="1"/>
</dbReference>
<evidence type="ECO:0000256" key="10">
    <source>
        <dbReference type="ARBA" id="ARBA00023136"/>
    </source>
</evidence>
<evidence type="ECO:0000313" key="21">
    <source>
        <dbReference type="Proteomes" id="UP000472268"/>
    </source>
</evidence>
<dbReference type="Ensembl" id="ENSSSUT00005014629.1">
    <property type="protein sequence ID" value="ENSSSUP00005012785.1"/>
    <property type="gene ID" value="ENSSSUG00005008234.1"/>
</dbReference>
<comment type="subcellular location">
    <subcellularLocation>
        <location evidence="1">Cell membrane</location>
        <topology evidence="1">Single-pass type I membrane protein</topology>
    </subcellularLocation>
    <subcellularLocation>
        <location evidence="2">Endosome membrane</location>
    </subcellularLocation>
    <subcellularLocation>
        <location evidence="3">Lysosome membrane</location>
    </subcellularLocation>
</comment>
<keyword evidence="18" id="KW-0732">Signal</keyword>
<evidence type="ECO:0000256" key="18">
    <source>
        <dbReference type="SAM" id="SignalP"/>
    </source>
</evidence>
<evidence type="ECO:0000256" key="11">
    <source>
        <dbReference type="ARBA" id="ARBA00023157"/>
    </source>
</evidence>
<dbReference type="FunFam" id="3.30.500.10:FF:000002">
    <property type="entry name" value="Antigen-presenting glycoprotein CD1d1"/>
    <property type="match status" value="1"/>
</dbReference>
<evidence type="ECO:0000259" key="19">
    <source>
        <dbReference type="PROSITE" id="PS50835"/>
    </source>
</evidence>
<dbReference type="InterPro" id="IPR011161">
    <property type="entry name" value="MHC_I-like_Ag-recog"/>
</dbReference>
<organism evidence="20 21">
    <name type="scientific">Suricata suricatta</name>
    <name type="common">Meerkat</name>
    <dbReference type="NCBI Taxonomy" id="37032"/>
    <lineage>
        <taxon>Eukaryota</taxon>
        <taxon>Metazoa</taxon>
        <taxon>Chordata</taxon>
        <taxon>Craniata</taxon>
        <taxon>Vertebrata</taxon>
        <taxon>Euteleostomi</taxon>
        <taxon>Mammalia</taxon>
        <taxon>Eutheria</taxon>
        <taxon>Laurasiatheria</taxon>
        <taxon>Carnivora</taxon>
        <taxon>Feliformia</taxon>
        <taxon>Herpestidae</taxon>
        <taxon>Suricata</taxon>
    </lineage>
</organism>
<evidence type="ECO:0000256" key="17">
    <source>
        <dbReference type="SAM" id="Phobius"/>
    </source>
</evidence>
<dbReference type="RefSeq" id="XP_029789074.1">
    <property type="nucleotide sequence ID" value="XM_029933214.1"/>
</dbReference>
<dbReference type="GO" id="GO:0002250">
    <property type="term" value="P:adaptive immune response"/>
    <property type="evidence" value="ECO:0007669"/>
    <property type="project" value="UniProtKB-KW"/>
</dbReference>
<dbReference type="GeneID" id="115286883"/>
<feature type="chain" id="PRO_5025378598" evidence="18">
    <location>
        <begin position="19"/>
        <end position="332"/>
    </location>
</feature>
<evidence type="ECO:0000256" key="13">
    <source>
        <dbReference type="ARBA" id="ARBA00023228"/>
    </source>
</evidence>
<dbReference type="GO" id="GO:0071723">
    <property type="term" value="F:lipopeptide binding"/>
    <property type="evidence" value="ECO:0007669"/>
    <property type="project" value="TreeGrafter"/>
</dbReference>
<dbReference type="InterPro" id="IPR037055">
    <property type="entry name" value="MHC_I-like_Ag-recog_sf"/>
</dbReference>
<dbReference type="InterPro" id="IPR013783">
    <property type="entry name" value="Ig-like_fold"/>
</dbReference>
<dbReference type="InterPro" id="IPR036179">
    <property type="entry name" value="Ig-like_dom_sf"/>
</dbReference>
<dbReference type="GO" id="GO:0030883">
    <property type="term" value="F:endogenous lipid antigen binding"/>
    <property type="evidence" value="ECO:0007669"/>
    <property type="project" value="TreeGrafter"/>
</dbReference>
<dbReference type="SMART" id="SM00407">
    <property type="entry name" value="IGc1"/>
    <property type="match status" value="1"/>
</dbReference>
<sequence length="332" mass="36564">MLLLLLLLPVVLCPGGGGEEAFQGPTSYHVIQISSFANSSWAQNQGSGWLGDLQIHGWDNDAGRAIFLKPWSKGNFSEEQVAELEDIFQVYLTGFILEVQNHAQEFQMEYPFEIQGIAGCGLHSGGGTVSFLRGALGGVQFLSLKNHSCVPAPEGGSRARRICALVNQYIGIWDIAMKLVFETCPQYLLGVLDAGKAELQRQVKPEAWLSRGPSPGPGRLLLMCHVSGFYPKPVWAMWMRGEQEQPGTQRGDLLPHADETWYLRVTLDVAAKEAAGLSCRVRHSSLGGQDLVLYWGNPISVGLISLAVIVPLLILLTVLTFWFLRRRSYQSI</sequence>
<comment type="subunit">
    <text evidence="16">Heterodimer with B2M (beta-2-microglobulin). Interacts with saposin C.</text>
</comment>
<dbReference type="InterPro" id="IPR003597">
    <property type="entry name" value="Ig_C1-set"/>
</dbReference>
<reference evidence="20" key="3">
    <citation type="submission" date="2025-09" db="UniProtKB">
        <authorList>
            <consortium name="Ensembl"/>
        </authorList>
    </citation>
    <scope>IDENTIFICATION</scope>
</reference>
<evidence type="ECO:0000256" key="3">
    <source>
        <dbReference type="ARBA" id="ARBA00004656"/>
    </source>
</evidence>
<keyword evidence="6" id="KW-0967">Endosome</keyword>
<comment type="function">
    <text evidence="15">Antigen-presenting protein that binds self and non-self lipid and glycolipid antigens and presents them to T-cell receptors on natural killer T-cells.</text>
</comment>
<dbReference type="SUPFAM" id="SSF54452">
    <property type="entry name" value="MHC antigen-recognition domain"/>
    <property type="match status" value="1"/>
</dbReference>
<evidence type="ECO:0000313" key="20">
    <source>
        <dbReference type="Ensembl" id="ENSSSUP00005012785.1"/>
    </source>
</evidence>
<keyword evidence="8 17" id="KW-1133">Transmembrane helix</keyword>
<dbReference type="Gene3D" id="3.30.500.10">
    <property type="entry name" value="MHC class I-like antigen recognition-like"/>
    <property type="match status" value="1"/>
</dbReference>
<keyword evidence="9" id="KW-1064">Adaptive immunity</keyword>
<keyword evidence="11" id="KW-1015">Disulfide bond</keyword>
<dbReference type="PROSITE" id="PS50835">
    <property type="entry name" value="IG_LIKE"/>
    <property type="match status" value="1"/>
</dbReference>
<dbReference type="OrthoDB" id="8890485at2759"/>
<dbReference type="GO" id="GO:0005765">
    <property type="term" value="C:lysosomal membrane"/>
    <property type="evidence" value="ECO:0007669"/>
    <property type="project" value="UniProtKB-SubCell"/>
</dbReference>
<dbReference type="PANTHER" id="PTHR16675">
    <property type="entry name" value="MHC CLASS I-RELATED"/>
    <property type="match status" value="1"/>
</dbReference>
<dbReference type="InterPro" id="IPR011162">
    <property type="entry name" value="MHC_I/II-like_Ag-recog"/>
</dbReference>
<evidence type="ECO:0000256" key="14">
    <source>
        <dbReference type="ARBA" id="ARBA00023319"/>
    </source>
</evidence>
<name>A0A673TTQ3_SURSU</name>
<evidence type="ECO:0000256" key="7">
    <source>
        <dbReference type="ARBA" id="ARBA00022859"/>
    </source>
</evidence>
<dbReference type="SUPFAM" id="SSF48726">
    <property type="entry name" value="Immunoglobulin"/>
    <property type="match status" value="1"/>
</dbReference>
<dbReference type="InterPro" id="IPR007110">
    <property type="entry name" value="Ig-like_dom"/>
</dbReference>
<evidence type="ECO:0000256" key="12">
    <source>
        <dbReference type="ARBA" id="ARBA00023180"/>
    </source>
</evidence>
<keyword evidence="5 17" id="KW-0812">Transmembrane</keyword>
<reference evidence="20" key="2">
    <citation type="submission" date="2025-08" db="UniProtKB">
        <authorList>
            <consortium name="Ensembl"/>
        </authorList>
    </citation>
    <scope>IDENTIFICATION</scope>
</reference>
<accession>A0A673TTQ3</accession>
<dbReference type="Pfam" id="PF07654">
    <property type="entry name" value="C1-set"/>
    <property type="match status" value="1"/>
</dbReference>
<keyword evidence="4" id="KW-1003">Cell membrane</keyword>
<evidence type="ECO:0000256" key="1">
    <source>
        <dbReference type="ARBA" id="ARBA00004251"/>
    </source>
</evidence>
<keyword evidence="13" id="KW-0458">Lysosome</keyword>
<dbReference type="GO" id="GO:0001916">
    <property type="term" value="P:positive regulation of T cell mediated cytotoxicity"/>
    <property type="evidence" value="ECO:0007669"/>
    <property type="project" value="TreeGrafter"/>
</dbReference>
<gene>
    <name evidence="20" type="primary">LOC115286883</name>
</gene>
<dbReference type="Pfam" id="PF16497">
    <property type="entry name" value="MHC_I_3"/>
    <property type="match status" value="1"/>
</dbReference>
<evidence type="ECO:0000256" key="9">
    <source>
        <dbReference type="ARBA" id="ARBA00023130"/>
    </source>
</evidence>
<evidence type="ECO:0000256" key="2">
    <source>
        <dbReference type="ARBA" id="ARBA00004608"/>
    </source>
</evidence>
<reference evidence="20 21" key="1">
    <citation type="submission" date="2019-05" db="EMBL/GenBank/DDBJ databases">
        <title>A Chromosome-scale Meerkat (S. suricatta) Genome Assembly.</title>
        <authorList>
            <person name="Dudchenko O."/>
            <person name="Lieberman Aiden E."/>
            <person name="Tung J."/>
            <person name="Barreiro L.B."/>
            <person name="Clutton-Brock T.H."/>
        </authorList>
    </citation>
    <scope>NUCLEOTIDE SEQUENCE [LARGE SCALE GENOMIC DNA]</scope>
</reference>
<keyword evidence="10 17" id="KW-0472">Membrane</keyword>
<evidence type="ECO:0000256" key="4">
    <source>
        <dbReference type="ARBA" id="ARBA00022475"/>
    </source>
</evidence>
<evidence type="ECO:0000256" key="15">
    <source>
        <dbReference type="ARBA" id="ARBA00037203"/>
    </source>
</evidence>
<dbReference type="GO" id="GO:0030884">
    <property type="term" value="F:exogenous lipid antigen binding"/>
    <property type="evidence" value="ECO:0007669"/>
    <property type="project" value="TreeGrafter"/>
</dbReference>